<name>A0A7H8R0K0_TALRU</name>
<keyword evidence="4" id="KW-0040">ANK repeat</keyword>
<feature type="compositionally biased region" description="Basic residues" evidence="6">
    <location>
        <begin position="64"/>
        <end position="83"/>
    </location>
</feature>
<keyword evidence="3" id="KW-0677">Repeat</keyword>
<feature type="compositionally biased region" description="Basic residues" evidence="6">
    <location>
        <begin position="30"/>
        <end position="43"/>
    </location>
</feature>
<evidence type="ECO:0000256" key="2">
    <source>
        <dbReference type="ARBA" id="ARBA00022553"/>
    </source>
</evidence>
<dbReference type="OrthoDB" id="412109at2759"/>
<dbReference type="PANTHER" id="PTHR15263:SF1">
    <property type="entry name" value="NF-KAPPA-B INHIBITOR-LIKE PROTEIN 1"/>
    <property type="match status" value="1"/>
</dbReference>
<keyword evidence="2" id="KW-0597">Phosphoprotein</keyword>
<feature type="region of interest" description="Disordered" evidence="6">
    <location>
        <begin position="1"/>
        <end position="115"/>
    </location>
</feature>
<reference evidence="8" key="1">
    <citation type="submission" date="2020-06" db="EMBL/GenBank/DDBJ databases">
        <title>A chromosome-scale genome assembly of Talaromyces rugulosus W13939.</title>
        <authorList>
            <person name="Wang B."/>
            <person name="Guo L."/>
            <person name="Ye K."/>
            <person name="Wang L."/>
        </authorList>
    </citation>
    <scope>NUCLEOTIDE SEQUENCE [LARGE SCALE GENOMIC DNA]</scope>
    <source>
        <strain evidence="8">W13939</strain>
    </source>
</reference>
<evidence type="ECO:0000313" key="7">
    <source>
        <dbReference type="EMBL" id="QKX59890.1"/>
    </source>
</evidence>
<dbReference type="GeneID" id="55994525"/>
<feature type="compositionally biased region" description="Basic and acidic residues" evidence="6">
    <location>
        <begin position="44"/>
        <end position="63"/>
    </location>
</feature>
<proteinExistence type="predicted"/>
<evidence type="ECO:0008006" key="9">
    <source>
        <dbReference type="Google" id="ProtNLM"/>
    </source>
</evidence>
<sequence length="345" mass="40163">MEEATPEIPSEENPRGEDDVPSEGTNTHSRSSKFRFKSSKRRDHSPDHRSSPRRENGESSSRHERSHRRHHRHHHSSKRRRTTTTRDSAPPPSPGSKEQERSLSPETAFRESLFDAMADDEGAAFWESVYGQPIHTYAVPNNGPEGELERMTEDEYAAYVRARMWERSHEGIMAERERQRQEKAKAKRNAESSRHRDQERVQFDQAIEESLRRGEARRRAKSWKAAWEKYTSSWEELNAAAIDEPSSRSPNFQIRNNIHWPVASGKRRDISRDEIKQFLWNAPGTAESKQGDLMSTLKAERVRWHPDKMLHRYGNLGLSQDKSLIQSVTEVFQILDQLWTETKTS</sequence>
<dbReference type="KEGG" id="trg:TRUGW13939_07032"/>
<comment type="subcellular location">
    <subcellularLocation>
        <location evidence="1">Nucleus</location>
    </subcellularLocation>
</comment>
<evidence type="ECO:0000256" key="6">
    <source>
        <dbReference type="SAM" id="MobiDB-lite"/>
    </source>
</evidence>
<dbReference type="Proteomes" id="UP000509510">
    <property type="component" value="Chromosome IV"/>
</dbReference>
<keyword evidence="5" id="KW-0539">Nucleus</keyword>
<dbReference type="GO" id="GO:0043124">
    <property type="term" value="P:negative regulation of canonical NF-kappaB signal transduction"/>
    <property type="evidence" value="ECO:0007669"/>
    <property type="project" value="InterPro"/>
</dbReference>
<dbReference type="EMBL" id="CP055901">
    <property type="protein sequence ID" value="QKX59890.1"/>
    <property type="molecule type" value="Genomic_DNA"/>
</dbReference>
<evidence type="ECO:0000256" key="1">
    <source>
        <dbReference type="ARBA" id="ARBA00004123"/>
    </source>
</evidence>
<feature type="region of interest" description="Disordered" evidence="6">
    <location>
        <begin position="172"/>
        <end position="200"/>
    </location>
</feature>
<gene>
    <name evidence="7" type="ORF">TRUGW13939_07032</name>
</gene>
<dbReference type="AlphaFoldDB" id="A0A7H8R0K0"/>
<evidence type="ECO:0000256" key="3">
    <source>
        <dbReference type="ARBA" id="ARBA00022737"/>
    </source>
</evidence>
<dbReference type="PANTHER" id="PTHR15263">
    <property type="entry name" value="I-KAPPA-B-LIKE PROTEIN IKBL"/>
    <property type="match status" value="1"/>
</dbReference>
<accession>A0A7H8R0K0</accession>
<protein>
    <recommendedName>
        <fullName evidence="9">NF-kappa-B inhibitor-like protein 1</fullName>
    </recommendedName>
</protein>
<evidence type="ECO:0000313" key="8">
    <source>
        <dbReference type="Proteomes" id="UP000509510"/>
    </source>
</evidence>
<dbReference type="InterPro" id="IPR038753">
    <property type="entry name" value="NFKBIL1"/>
</dbReference>
<organism evidence="7 8">
    <name type="scientific">Talaromyces rugulosus</name>
    <name type="common">Penicillium rugulosum</name>
    <dbReference type="NCBI Taxonomy" id="121627"/>
    <lineage>
        <taxon>Eukaryota</taxon>
        <taxon>Fungi</taxon>
        <taxon>Dikarya</taxon>
        <taxon>Ascomycota</taxon>
        <taxon>Pezizomycotina</taxon>
        <taxon>Eurotiomycetes</taxon>
        <taxon>Eurotiomycetidae</taxon>
        <taxon>Eurotiales</taxon>
        <taxon>Trichocomaceae</taxon>
        <taxon>Talaromyces</taxon>
        <taxon>Talaromyces sect. Islandici</taxon>
    </lineage>
</organism>
<keyword evidence="8" id="KW-1185">Reference proteome</keyword>
<evidence type="ECO:0000256" key="5">
    <source>
        <dbReference type="ARBA" id="ARBA00023242"/>
    </source>
</evidence>
<evidence type="ECO:0000256" key="4">
    <source>
        <dbReference type="ARBA" id="ARBA00023043"/>
    </source>
</evidence>
<dbReference type="GO" id="GO:0005634">
    <property type="term" value="C:nucleus"/>
    <property type="evidence" value="ECO:0007669"/>
    <property type="project" value="UniProtKB-SubCell"/>
</dbReference>
<feature type="compositionally biased region" description="Basic and acidic residues" evidence="6">
    <location>
        <begin position="97"/>
        <end position="113"/>
    </location>
</feature>
<dbReference type="RefSeq" id="XP_035346067.1">
    <property type="nucleotide sequence ID" value="XM_035490174.1"/>
</dbReference>